<dbReference type="Proteomes" id="UP000190868">
    <property type="component" value="Chromosome"/>
</dbReference>
<name>A0A1S6U5V8_9BACT</name>
<keyword evidence="2" id="KW-1185">Reference proteome</keyword>
<evidence type="ECO:0000313" key="2">
    <source>
        <dbReference type="Proteomes" id="UP000190868"/>
    </source>
</evidence>
<protein>
    <submittedName>
        <fullName evidence="1">Uncharacterized protein</fullName>
    </submittedName>
</protein>
<proteinExistence type="predicted"/>
<evidence type="ECO:0000313" key="1">
    <source>
        <dbReference type="EMBL" id="AQW87126.1"/>
    </source>
</evidence>
<organism evidence="1 2">
    <name type="scientific">Campylobacter pinnipediorum subsp. caledonicus</name>
    <dbReference type="NCBI Taxonomy" id="1874362"/>
    <lineage>
        <taxon>Bacteria</taxon>
        <taxon>Pseudomonadati</taxon>
        <taxon>Campylobacterota</taxon>
        <taxon>Epsilonproteobacteria</taxon>
        <taxon>Campylobacterales</taxon>
        <taxon>Campylobacteraceae</taxon>
        <taxon>Campylobacter</taxon>
    </lineage>
</organism>
<dbReference type="RefSeq" id="WP_078424246.1">
    <property type="nucleotide sequence ID" value="NZ_CP017258.1"/>
</dbReference>
<gene>
    <name evidence="1" type="ORF">CPIN18021_0279</name>
</gene>
<sequence>MTKTQFNDIKEKLLEYCKDKGLSIVNQRAGYAANLSKEITEYLRANNDDDKVDALCDMIVFTLNATYKLEYRTGDSHFDNKVPVIAFAFLSMYCDKLANITDVAYFVANIIRNIEIMGYDSYKCMLETIKKISSRTGHYDEKAKNLSKILQMKPKPNGTKLIMLVAS</sequence>
<dbReference type="EMBL" id="CP017258">
    <property type="protein sequence ID" value="AQW87126.1"/>
    <property type="molecule type" value="Genomic_DNA"/>
</dbReference>
<dbReference type="AlphaFoldDB" id="A0A1S6U5V8"/>
<reference evidence="2" key="1">
    <citation type="submission" date="2016-09" db="EMBL/GenBank/DDBJ databases">
        <title>Comparative genomics of the Campylobacter concisus group.</title>
        <authorList>
            <person name="Miller W.G."/>
            <person name="Yee E."/>
            <person name="Chapman M.H."/>
            <person name="Huynh S."/>
            <person name="Bono J.L."/>
            <person name="On S.L.W."/>
            <person name="StLeger J."/>
            <person name="Foster G."/>
            <person name="Parker C.T."/>
        </authorList>
    </citation>
    <scope>NUCLEOTIDE SEQUENCE [LARGE SCALE GENOMIC DNA]</scope>
    <source>
        <strain evidence="2">RM18021</strain>
    </source>
</reference>
<accession>A0A1S6U5V8</accession>